<dbReference type="InterPro" id="IPR011642">
    <property type="entry name" value="Gate_dom"/>
</dbReference>
<keyword evidence="3" id="KW-1003">Cell membrane</keyword>
<protein>
    <submittedName>
        <fullName evidence="11">Solute carrier family 28 member 3</fullName>
    </submittedName>
</protein>
<feature type="transmembrane region" description="Helical" evidence="7">
    <location>
        <begin position="376"/>
        <end position="394"/>
    </location>
</feature>
<dbReference type="GO" id="GO:0015860">
    <property type="term" value="P:purine nucleoside transmembrane transport"/>
    <property type="evidence" value="ECO:0007669"/>
    <property type="project" value="TreeGrafter"/>
</dbReference>
<evidence type="ECO:0000313" key="11">
    <source>
        <dbReference type="EMBL" id="TWW60508.1"/>
    </source>
</evidence>
<evidence type="ECO:0000256" key="3">
    <source>
        <dbReference type="ARBA" id="ARBA00022475"/>
    </source>
</evidence>
<feature type="domain" description="Concentrative nucleoside transporter N-terminal" evidence="8">
    <location>
        <begin position="175"/>
        <end position="247"/>
    </location>
</feature>
<feature type="transmembrane region" description="Helical" evidence="7">
    <location>
        <begin position="313"/>
        <end position="331"/>
    </location>
</feature>
<comment type="similarity">
    <text evidence="2">Belongs to the concentrative nucleoside transporter (CNT) (TC 2.A.41) family.</text>
</comment>
<evidence type="ECO:0000256" key="5">
    <source>
        <dbReference type="ARBA" id="ARBA00022989"/>
    </source>
</evidence>
<comment type="subcellular location">
    <subcellularLocation>
        <location evidence="1">Cell membrane</location>
        <topology evidence="1">Multi-pass membrane protein</topology>
    </subcellularLocation>
</comment>
<feature type="transmembrane region" description="Helical" evidence="7">
    <location>
        <begin position="456"/>
        <end position="480"/>
    </location>
</feature>
<dbReference type="InterPro" id="IPR008276">
    <property type="entry name" value="C_nuclsd_transpt"/>
</dbReference>
<feature type="transmembrane region" description="Helical" evidence="7">
    <location>
        <begin position="567"/>
        <end position="592"/>
    </location>
</feature>
<dbReference type="GO" id="GO:0015389">
    <property type="term" value="F:pyrimidine- and adenosine-specific:sodium symporter activity"/>
    <property type="evidence" value="ECO:0007669"/>
    <property type="project" value="TreeGrafter"/>
</dbReference>
<evidence type="ECO:0000259" key="10">
    <source>
        <dbReference type="Pfam" id="PF07670"/>
    </source>
</evidence>
<feature type="transmembrane region" description="Helical" evidence="7">
    <location>
        <begin position="492"/>
        <end position="513"/>
    </location>
</feature>
<feature type="transmembrane region" description="Helical" evidence="7">
    <location>
        <begin position="99"/>
        <end position="117"/>
    </location>
</feature>
<keyword evidence="12" id="KW-1185">Reference proteome</keyword>
<feature type="transmembrane region" description="Helical" evidence="7">
    <location>
        <begin position="401"/>
        <end position="420"/>
    </location>
</feature>
<dbReference type="GO" id="GO:0005886">
    <property type="term" value="C:plasma membrane"/>
    <property type="evidence" value="ECO:0007669"/>
    <property type="project" value="UniProtKB-SubCell"/>
</dbReference>
<dbReference type="GO" id="GO:0015864">
    <property type="term" value="P:pyrimidine nucleoside transport"/>
    <property type="evidence" value="ECO:0007669"/>
    <property type="project" value="TreeGrafter"/>
</dbReference>
<evidence type="ECO:0000259" key="8">
    <source>
        <dbReference type="Pfam" id="PF01773"/>
    </source>
</evidence>
<comment type="caution">
    <text evidence="11">The sequence shown here is derived from an EMBL/GenBank/DDBJ whole genome shotgun (WGS) entry which is preliminary data.</text>
</comment>
<feature type="transmembrane region" description="Helical" evidence="7">
    <location>
        <begin position="71"/>
        <end position="92"/>
    </location>
</feature>
<keyword evidence="5 7" id="KW-1133">Transmembrane helix</keyword>
<dbReference type="InterPro" id="IPR011657">
    <property type="entry name" value="CNT_C_dom"/>
</dbReference>
<evidence type="ECO:0000256" key="6">
    <source>
        <dbReference type="ARBA" id="ARBA00023136"/>
    </source>
</evidence>
<keyword evidence="4 7" id="KW-0812">Transmembrane</keyword>
<dbReference type="EMBL" id="RHFK02000018">
    <property type="protein sequence ID" value="TWW60508.1"/>
    <property type="molecule type" value="Genomic_DNA"/>
</dbReference>
<dbReference type="Pfam" id="PF07670">
    <property type="entry name" value="Gate"/>
    <property type="match status" value="1"/>
</dbReference>
<proteinExistence type="inferred from homology"/>
<dbReference type="Pfam" id="PF01773">
    <property type="entry name" value="Nucleos_tra2_N"/>
    <property type="match status" value="1"/>
</dbReference>
<feature type="transmembrane region" description="Helical" evidence="7">
    <location>
        <begin position="285"/>
        <end position="307"/>
    </location>
</feature>
<dbReference type="PANTHER" id="PTHR10590">
    <property type="entry name" value="SODIUM/NUCLEOSIDE COTRANSPORTER"/>
    <property type="match status" value="1"/>
</dbReference>
<evidence type="ECO:0000256" key="2">
    <source>
        <dbReference type="ARBA" id="ARBA00009033"/>
    </source>
</evidence>
<feature type="transmembrane region" description="Helical" evidence="7">
    <location>
        <begin position="142"/>
        <end position="160"/>
    </location>
</feature>
<dbReference type="InterPro" id="IPR002668">
    <property type="entry name" value="CNT_N_dom"/>
</dbReference>
<evidence type="ECO:0000256" key="4">
    <source>
        <dbReference type="ARBA" id="ARBA00022692"/>
    </source>
</evidence>
<sequence>MELIEQEELRQRHGKVNEAFISDEQMQMNNDGVCGKETGEENSKAGHHDKSILEKKMTAFQDYLHQHSDQIILVAKIVLVTAFLVMVIIACVLNLQRALGLLILTLLAVFFYVWDWLMKRYGSWMWEASSSIRCLLSRSWVWMRWVALVSLLVFVVLWLALDTAQRGPRQMVSFLGLLLLIFLMLLFSKHPFKWSWRVLVSGILIQFIIALLIFRTSTGDSALKWAANKVEILFAFEDVGSRFVFGEKFTDHPFVFKVRRTPVTCEGLEGSGSSSETHLNREMMMMMMMTMVMMMMMTMVMPVLLFLSSIISVLYYIGFMPWLICKIGYAMQVTMGTTPVESVVAAGTIFLGQAESLILVHPYISRLTLSEIHTLMTVGLAGISGTMLAAYISLGVKATYVLTATVMTAPASLAVGKIFWPETETSQVKDEEDIKTNIETNTTVIEAASTGATSAVGLAVTIVVNLMVFISLISFLDGVLSWFGGLFDFPQLSFSLIFSYLFMPLAFMMGVSYEDSFIVAELIGIKTVLNELLAYQKMSKIIKLRNAGGPEYVDNVKQYISVHSEMIATYALCGFSNFASMGIAFGCMTNLAPGRQADIARCGIRALVAGSVSCFMTACIAGILYIPEVPEVLCAGFLSTHFNKSVVMNSSQLVACCTHLYTSVTVHEPWNITISEGFNESSLRQCCLLTPSAQFNCSLLL</sequence>
<feature type="transmembrane region" description="Helical" evidence="7">
    <location>
        <begin position="172"/>
        <end position="188"/>
    </location>
</feature>
<feature type="transmembrane region" description="Helical" evidence="7">
    <location>
        <begin position="343"/>
        <end position="364"/>
    </location>
</feature>
<feature type="transmembrane region" description="Helical" evidence="7">
    <location>
        <begin position="194"/>
        <end position="214"/>
    </location>
</feature>
<gene>
    <name evidence="11" type="ORF">D4764_05G0005980</name>
</gene>
<reference evidence="11 12" key="1">
    <citation type="submission" date="2019-04" db="EMBL/GenBank/DDBJ databases">
        <title>Chromosome genome assembly for Takifugu flavidus.</title>
        <authorList>
            <person name="Xiao S."/>
        </authorList>
    </citation>
    <scope>NUCLEOTIDE SEQUENCE [LARGE SCALE GENOMIC DNA]</scope>
    <source>
        <strain evidence="11">HTHZ2018</strain>
        <tissue evidence="11">Muscle</tissue>
    </source>
</reference>
<feature type="domain" description="Concentrative nucleoside transporter C-terminal" evidence="9">
    <location>
        <begin position="400"/>
        <end position="622"/>
    </location>
</feature>
<dbReference type="PANTHER" id="PTHR10590:SF4">
    <property type="entry name" value="SOLUTE CARRIER FAMILY 28 MEMBER 3"/>
    <property type="match status" value="1"/>
</dbReference>
<evidence type="ECO:0000259" key="9">
    <source>
        <dbReference type="Pfam" id="PF07662"/>
    </source>
</evidence>
<accession>A0A5C6N1A7</accession>
<evidence type="ECO:0000313" key="12">
    <source>
        <dbReference type="Proteomes" id="UP000324091"/>
    </source>
</evidence>
<evidence type="ECO:0000256" key="7">
    <source>
        <dbReference type="SAM" id="Phobius"/>
    </source>
</evidence>
<dbReference type="AlphaFoldDB" id="A0A5C6N1A7"/>
<dbReference type="Pfam" id="PF07662">
    <property type="entry name" value="Nucleos_tra2_C"/>
    <property type="match status" value="1"/>
</dbReference>
<name>A0A5C6N1A7_9TELE</name>
<evidence type="ECO:0000256" key="1">
    <source>
        <dbReference type="ARBA" id="ARBA00004651"/>
    </source>
</evidence>
<feature type="transmembrane region" description="Helical" evidence="7">
    <location>
        <begin position="604"/>
        <end position="626"/>
    </location>
</feature>
<keyword evidence="6 7" id="KW-0472">Membrane</keyword>
<dbReference type="Proteomes" id="UP000324091">
    <property type="component" value="Chromosome 5"/>
</dbReference>
<feature type="domain" description="Nucleoside transporter/FeoB GTPase Gate" evidence="10">
    <location>
        <begin position="299"/>
        <end position="395"/>
    </location>
</feature>
<organism evidence="11 12">
    <name type="scientific">Takifugu flavidus</name>
    <name type="common">sansaifugu</name>
    <dbReference type="NCBI Taxonomy" id="433684"/>
    <lineage>
        <taxon>Eukaryota</taxon>
        <taxon>Metazoa</taxon>
        <taxon>Chordata</taxon>
        <taxon>Craniata</taxon>
        <taxon>Vertebrata</taxon>
        <taxon>Euteleostomi</taxon>
        <taxon>Actinopterygii</taxon>
        <taxon>Neopterygii</taxon>
        <taxon>Teleostei</taxon>
        <taxon>Neoteleostei</taxon>
        <taxon>Acanthomorphata</taxon>
        <taxon>Eupercaria</taxon>
        <taxon>Tetraodontiformes</taxon>
        <taxon>Tetradontoidea</taxon>
        <taxon>Tetraodontidae</taxon>
        <taxon>Takifugu</taxon>
    </lineage>
</organism>